<evidence type="ECO:0000313" key="14">
    <source>
        <dbReference type="EMBL" id="KST65233.1"/>
    </source>
</evidence>
<evidence type="ECO:0000256" key="8">
    <source>
        <dbReference type="ARBA" id="ARBA00022692"/>
    </source>
</evidence>
<dbReference type="InterPro" id="IPR048279">
    <property type="entry name" value="MdtK-like"/>
</dbReference>
<keyword evidence="8 13" id="KW-0812">Transmembrane</keyword>
<evidence type="ECO:0000256" key="12">
    <source>
        <dbReference type="ARBA" id="ARBA00031636"/>
    </source>
</evidence>
<keyword evidence="11 13" id="KW-0472">Membrane</keyword>
<proteinExistence type="inferred from homology"/>
<name>A0A0V7ZL75_9CYAN</name>
<feature type="transmembrane region" description="Helical" evidence="13">
    <location>
        <begin position="138"/>
        <end position="156"/>
    </location>
</feature>
<evidence type="ECO:0000256" key="1">
    <source>
        <dbReference type="ARBA" id="ARBA00003408"/>
    </source>
</evidence>
<keyword evidence="7" id="KW-1003">Cell membrane</keyword>
<dbReference type="AlphaFoldDB" id="A0A0V7ZL75"/>
<evidence type="ECO:0000256" key="13">
    <source>
        <dbReference type="SAM" id="Phobius"/>
    </source>
</evidence>
<reference evidence="14 15" key="1">
    <citation type="journal article" date="2015" name="Genome Announc.">
        <title>Draft Genome of the Euendolithic (true boring) Cyanobacterium Mastigocoleus testarum strain BC008.</title>
        <authorList>
            <person name="Guida B.S."/>
            <person name="Garcia-Pichel F."/>
        </authorList>
    </citation>
    <scope>NUCLEOTIDE SEQUENCE [LARGE SCALE GENOMIC DNA]</scope>
    <source>
        <strain evidence="14 15">BC008</strain>
    </source>
</reference>
<keyword evidence="6" id="KW-0050">Antiport</keyword>
<evidence type="ECO:0000256" key="7">
    <source>
        <dbReference type="ARBA" id="ARBA00022475"/>
    </source>
</evidence>
<dbReference type="NCBIfam" id="TIGR00797">
    <property type="entry name" value="matE"/>
    <property type="match status" value="1"/>
</dbReference>
<sequence length="470" mass="50307">MTSLPIKSKIRGEIKGFLQIAVPLVSAQVAQSATGFADSIMMGHLGAEILAAGGLAALTFQMFLGIVSGVVMGVSPLVAEAFGAGHKKRVGLIARQGMVLSIILSIPTMLMVGGFDSLMGKLGQSPTTVTLANQYLDIILWGFFPALGFAMLRGVLSGISQAAPVMIIVIGGTFINILGNYILGFGKFGFPRMELAGLGLSSAVSLWLMFLALVFYIMGHKQLQTYRIFADLCRFKPQVQLPVRLPMIRKLVAIGVPMAIAIAFEFGLFVVVTYLMGVLGTDVLAAHQIVLQTIMIIFMVPLGMSYATTARVGQWLGQQNIGSAKHSGYVSISMAAIFMAFTGVMLFTYPEQIIGLYVDVNNPENANIVKIATSILTVAAFVQVFDGVQKTTMGALYGLQDTRIPMLLNIAVFWGIGLTTGYLLGFQFGLGGVGLWIGQSIGVTVASGVFMWRFRKLTGSFGLIKQKSKI</sequence>
<dbReference type="GO" id="GO:0015297">
    <property type="term" value="F:antiporter activity"/>
    <property type="evidence" value="ECO:0007669"/>
    <property type="project" value="UniProtKB-KW"/>
</dbReference>
<feature type="transmembrane region" description="Helical" evidence="13">
    <location>
        <begin position="195"/>
        <end position="218"/>
    </location>
</feature>
<keyword evidence="15" id="KW-1185">Reference proteome</keyword>
<dbReference type="Proteomes" id="UP000053372">
    <property type="component" value="Unassembled WGS sequence"/>
</dbReference>
<feature type="transmembrane region" description="Helical" evidence="13">
    <location>
        <begin position="328"/>
        <end position="348"/>
    </location>
</feature>
<feature type="transmembrane region" description="Helical" evidence="13">
    <location>
        <begin position="251"/>
        <end position="277"/>
    </location>
</feature>
<keyword evidence="9 13" id="KW-1133">Transmembrane helix</keyword>
<evidence type="ECO:0000256" key="3">
    <source>
        <dbReference type="ARBA" id="ARBA00010199"/>
    </source>
</evidence>
<dbReference type="CDD" id="cd13131">
    <property type="entry name" value="MATE_NorM_like"/>
    <property type="match status" value="1"/>
</dbReference>
<evidence type="ECO:0000256" key="6">
    <source>
        <dbReference type="ARBA" id="ARBA00022449"/>
    </source>
</evidence>
<keyword evidence="5" id="KW-0813">Transport</keyword>
<dbReference type="InterPro" id="IPR002528">
    <property type="entry name" value="MATE_fam"/>
</dbReference>
<comment type="similarity">
    <text evidence="3">Belongs to the multi antimicrobial extrusion (MATE) (TC 2.A.66.1) family.</text>
</comment>
<feature type="transmembrane region" description="Helical" evidence="13">
    <location>
        <begin position="406"/>
        <end position="427"/>
    </location>
</feature>
<feature type="transmembrane region" description="Helical" evidence="13">
    <location>
        <begin position="56"/>
        <end position="78"/>
    </location>
</feature>
<evidence type="ECO:0000256" key="10">
    <source>
        <dbReference type="ARBA" id="ARBA00023065"/>
    </source>
</evidence>
<comment type="subcellular location">
    <subcellularLocation>
        <location evidence="2">Cell membrane</location>
        <topology evidence="2">Multi-pass membrane protein</topology>
    </subcellularLocation>
</comment>
<dbReference type="GO" id="GO:0042910">
    <property type="term" value="F:xenobiotic transmembrane transporter activity"/>
    <property type="evidence" value="ECO:0007669"/>
    <property type="project" value="InterPro"/>
</dbReference>
<evidence type="ECO:0000256" key="9">
    <source>
        <dbReference type="ARBA" id="ARBA00022989"/>
    </source>
</evidence>
<dbReference type="OrthoDB" id="9780160at2"/>
<dbReference type="RefSeq" id="WP_027841891.1">
    <property type="nucleotide sequence ID" value="NZ_LMTZ01000110.1"/>
</dbReference>
<comment type="function">
    <text evidence="1">Multidrug efflux pump.</text>
</comment>
<evidence type="ECO:0000313" key="15">
    <source>
        <dbReference type="Proteomes" id="UP000053372"/>
    </source>
</evidence>
<feature type="transmembrane region" description="Helical" evidence="13">
    <location>
        <begin position="368"/>
        <end position="385"/>
    </location>
</feature>
<evidence type="ECO:0000256" key="2">
    <source>
        <dbReference type="ARBA" id="ARBA00004651"/>
    </source>
</evidence>
<dbReference type="PIRSF" id="PIRSF006603">
    <property type="entry name" value="DinF"/>
    <property type="match status" value="1"/>
</dbReference>
<dbReference type="GO" id="GO:0006811">
    <property type="term" value="P:monoatomic ion transport"/>
    <property type="evidence" value="ECO:0007669"/>
    <property type="project" value="UniProtKB-KW"/>
</dbReference>
<dbReference type="InterPro" id="IPR050222">
    <property type="entry name" value="MATE_MdtK"/>
</dbReference>
<feature type="transmembrane region" description="Helical" evidence="13">
    <location>
        <begin position="99"/>
        <end position="118"/>
    </location>
</feature>
<feature type="transmembrane region" description="Helical" evidence="13">
    <location>
        <begin position="433"/>
        <end position="452"/>
    </location>
</feature>
<dbReference type="GO" id="GO:0005886">
    <property type="term" value="C:plasma membrane"/>
    <property type="evidence" value="ECO:0007669"/>
    <property type="project" value="UniProtKB-SubCell"/>
</dbReference>
<evidence type="ECO:0000256" key="11">
    <source>
        <dbReference type="ARBA" id="ARBA00023136"/>
    </source>
</evidence>
<organism evidence="14 15">
    <name type="scientific">Mastigocoleus testarum BC008</name>
    <dbReference type="NCBI Taxonomy" id="371196"/>
    <lineage>
        <taxon>Bacteria</taxon>
        <taxon>Bacillati</taxon>
        <taxon>Cyanobacteriota</taxon>
        <taxon>Cyanophyceae</taxon>
        <taxon>Nostocales</taxon>
        <taxon>Hapalosiphonaceae</taxon>
        <taxon>Mastigocoleus</taxon>
    </lineage>
</organism>
<dbReference type="PANTHER" id="PTHR43298">
    <property type="entry name" value="MULTIDRUG RESISTANCE PROTEIN NORM-RELATED"/>
    <property type="match status" value="1"/>
</dbReference>
<feature type="transmembrane region" description="Helical" evidence="13">
    <location>
        <begin position="289"/>
        <end position="307"/>
    </location>
</feature>
<accession>A0A0V7ZL75</accession>
<dbReference type="PANTHER" id="PTHR43298:SF2">
    <property type="entry name" value="FMN_FAD EXPORTER YEEO-RELATED"/>
    <property type="match status" value="1"/>
</dbReference>
<comment type="caution">
    <text evidence="14">The sequence shown here is derived from an EMBL/GenBank/DDBJ whole genome shotgun (WGS) entry which is preliminary data.</text>
</comment>
<evidence type="ECO:0000256" key="5">
    <source>
        <dbReference type="ARBA" id="ARBA00022448"/>
    </source>
</evidence>
<evidence type="ECO:0000256" key="4">
    <source>
        <dbReference type="ARBA" id="ARBA00020268"/>
    </source>
</evidence>
<feature type="transmembrane region" description="Helical" evidence="13">
    <location>
        <begin position="163"/>
        <end position="183"/>
    </location>
</feature>
<dbReference type="EMBL" id="LMTZ01000110">
    <property type="protein sequence ID" value="KST65233.1"/>
    <property type="molecule type" value="Genomic_DNA"/>
</dbReference>
<dbReference type="Pfam" id="PF01554">
    <property type="entry name" value="MatE"/>
    <property type="match status" value="2"/>
</dbReference>
<gene>
    <name evidence="14" type="ORF">BC008_20790</name>
</gene>
<keyword evidence="10" id="KW-0406">Ion transport</keyword>
<protein>
    <recommendedName>
        <fullName evidence="4">Probable multidrug resistance protein NorM</fullName>
    </recommendedName>
    <alternativeName>
        <fullName evidence="12">Multidrug-efflux transporter</fullName>
    </alternativeName>
</protein>